<dbReference type="STRING" id="1335309.GA0116948_10581"/>
<accession>A0A1C4D5T5</accession>
<proteinExistence type="predicted"/>
<dbReference type="EMBL" id="FMAR01000005">
    <property type="protein sequence ID" value="SCC26598.1"/>
    <property type="molecule type" value="Genomic_DNA"/>
</dbReference>
<keyword evidence="2" id="KW-1185">Reference proteome</keyword>
<protein>
    <submittedName>
        <fullName evidence="1">Uncharacterized protein</fullName>
    </submittedName>
</protein>
<sequence>MIFVIFTFNAGFNNYMTFVVRETRVQQVTFAAISDKH</sequence>
<gene>
    <name evidence="1" type="ORF">GA0116948_10581</name>
</gene>
<evidence type="ECO:0000313" key="1">
    <source>
        <dbReference type="EMBL" id="SCC26598.1"/>
    </source>
</evidence>
<dbReference type="AlphaFoldDB" id="A0A1C4D5T5"/>
<organism evidence="1 2">
    <name type="scientific">Chitinophaga costaii</name>
    <dbReference type="NCBI Taxonomy" id="1335309"/>
    <lineage>
        <taxon>Bacteria</taxon>
        <taxon>Pseudomonadati</taxon>
        <taxon>Bacteroidota</taxon>
        <taxon>Chitinophagia</taxon>
        <taxon>Chitinophagales</taxon>
        <taxon>Chitinophagaceae</taxon>
        <taxon>Chitinophaga</taxon>
    </lineage>
</organism>
<dbReference type="Proteomes" id="UP000242818">
    <property type="component" value="Unassembled WGS sequence"/>
</dbReference>
<evidence type="ECO:0000313" key="2">
    <source>
        <dbReference type="Proteomes" id="UP000242818"/>
    </source>
</evidence>
<name>A0A1C4D5T5_9BACT</name>
<reference evidence="1 2" key="1">
    <citation type="submission" date="2016-08" db="EMBL/GenBank/DDBJ databases">
        <authorList>
            <person name="Seilhamer J.J."/>
        </authorList>
    </citation>
    <scope>NUCLEOTIDE SEQUENCE [LARGE SCALE GENOMIC DNA]</scope>
    <source>
        <strain evidence="1 2">A37T2</strain>
    </source>
</reference>